<dbReference type="RefSeq" id="WP_061811112.1">
    <property type="nucleotide sequence ID" value="NZ_CP047394.1"/>
</dbReference>
<dbReference type="InterPro" id="IPR052923">
    <property type="entry name" value="UPF0718"/>
</dbReference>
<reference evidence="8 9" key="1">
    <citation type="submission" date="2019-06" db="EMBL/GenBank/DDBJ databases">
        <title>An operon consisting of a P-type ATPase gene and a transcriptional regular gene given the different cadmium resistance in Bacillus vietamensis 151-6 and Bacillus marisflavi 151-25.</title>
        <authorList>
            <person name="Yu X."/>
        </authorList>
    </citation>
    <scope>NUCLEOTIDE SEQUENCE [LARGE SCALE GENOMIC DNA]</scope>
    <source>
        <strain evidence="8 9">151-6</strain>
    </source>
</reference>
<dbReference type="KEGG" id="bvq:FHE72_18095"/>
<evidence type="ECO:0000256" key="1">
    <source>
        <dbReference type="ARBA" id="ARBA00004651"/>
    </source>
</evidence>
<evidence type="ECO:0000256" key="6">
    <source>
        <dbReference type="ARBA" id="ARBA00023136"/>
    </source>
</evidence>
<comment type="subcellular location">
    <subcellularLocation>
        <location evidence="1">Cell membrane</location>
        <topology evidence="1">Multi-pass membrane protein</topology>
    </subcellularLocation>
</comment>
<evidence type="ECO:0000256" key="5">
    <source>
        <dbReference type="ARBA" id="ARBA00022989"/>
    </source>
</evidence>
<keyword evidence="5 7" id="KW-1133">Transmembrane helix</keyword>
<protein>
    <submittedName>
        <fullName evidence="8">Permease</fullName>
    </submittedName>
</protein>
<feature type="transmembrane region" description="Helical" evidence="7">
    <location>
        <begin position="46"/>
        <end position="71"/>
    </location>
</feature>
<feature type="transmembrane region" description="Helical" evidence="7">
    <location>
        <begin position="126"/>
        <end position="149"/>
    </location>
</feature>
<feature type="transmembrane region" description="Helical" evidence="7">
    <location>
        <begin position="12"/>
        <end position="34"/>
    </location>
</feature>
<dbReference type="GO" id="GO:0005886">
    <property type="term" value="C:plasma membrane"/>
    <property type="evidence" value="ECO:0007669"/>
    <property type="project" value="UniProtKB-SubCell"/>
</dbReference>
<feature type="transmembrane region" description="Helical" evidence="7">
    <location>
        <begin position="272"/>
        <end position="293"/>
    </location>
</feature>
<evidence type="ECO:0000256" key="4">
    <source>
        <dbReference type="ARBA" id="ARBA00022692"/>
    </source>
</evidence>
<evidence type="ECO:0000313" key="8">
    <source>
        <dbReference type="EMBL" id="QHE62718.1"/>
    </source>
</evidence>
<evidence type="ECO:0000256" key="2">
    <source>
        <dbReference type="ARBA" id="ARBA00006386"/>
    </source>
</evidence>
<evidence type="ECO:0000256" key="3">
    <source>
        <dbReference type="ARBA" id="ARBA00022475"/>
    </source>
</evidence>
<evidence type="ECO:0000313" key="9">
    <source>
        <dbReference type="Proteomes" id="UP000465062"/>
    </source>
</evidence>
<feature type="transmembrane region" description="Helical" evidence="7">
    <location>
        <begin position="313"/>
        <end position="335"/>
    </location>
</feature>
<comment type="similarity">
    <text evidence="2">Belongs to the UPF0718 family.</text>
</comment>
<dbReference type="Proteomes" id="UP000465062">
    <property type="component" value="Chromosome"/>
</dbReference>
<dbReference type="PANTHER" id="PTHR34184">
    <property type="entry name" value="UPF0718 PROTEIN YCGR"/>
    <property type="match status" value="1"/>
</dbReference>
<organism evidence="8 9">
    <name type="scientific">Rossellomorea vietnamensis</name>
    <dbReference type="NCBI Taxonomy" id="218284"/>
    <lineage>
        <taxon>Bacteria</taxon>
        <taxon>Bacillati</taxon>
        <taxon>Bacillota</taxon>
        <taxon>Bacilli</taxon>
        <taxon>Bacillales</taxon>
        <taxon>Bacillaceae</taxon>
        <taxon>Rossellomorea</taxon>
    </lineage>
</organism>
<gene>
    <name evidence="8" type="ORF">FHE72_18095</name>
</gene>
<feature type="transmembrane region" description="Helical" evidence="7">
    <location>
        <begin position="91"/>
        <end position="114"/>
    </location>
</feature>
<evidence type="ECO:0000256" key="7">
    <source>
        <dbReference type="SAM" id="Phobius"/>
    </source>
</evidence>
<dbReference type="AlphaFoldDB" id="A0A6I6UL13"/>
<proteinExistence type="inferred from homology"/>
<dbReference type="EMBL" id="CP047394">
    <property type="protein sequence ID" value="QHE62718.1"/>
    <property type="molecule type" value="Genomic_DNA"/>
</dbReference>
<feature type="transmembrane region" description="Helical" evidence="7">
    <location>
        <begin position="155"/>
        <end position="178"/>
    </location>
</feature>
<keyword evidence="6 7" id="KW-0472">Membrane</keyword>
<name>A0A6I6UL13_9BACI</name>
<keyword evidence="4 7" id="KW-0812">Transmembrane</keyword>
<dbReference type="InterPro" id="IPR005524">
    <property type="entry name" value="DUF318"/>
</dbReference>
<dbReference type="PANTHER" id="PTHR34184:SF4">
    <property type="entry name" value="UPF0718 PROTEIN YCGR"/>
    <property type="match status" value="1"/>
</dbReference>
<dbReference type="Pfam" id="PF03773">
    <property type="entry name" value="ArsP_1"/>
    <property type="match status" value="1"/>
</dbReference>
<accession>A0A6I6UL13</accession>
<keyword evidence="3" id="KW-1003">Cell membrane</keyword>
<sequence length="336" mass="37388">MKELKKVGQDLTGVILFILIIGLFLAGEFIKGWVPDEVFGGSLMNVITIFLSILLEAIPFILIGVFASALIQVFVSESLLQRLVPKRFPYLALLPAVFVGALLPVCECAIVPVARRLIKKGMPTHLAIVIMVTAPILNPIVLLSTYYAFQHNLTVVIGRMVIAFIAALVIGALLYKLFGRQDPLKQRSHDQEHHHEHDHDHSSNKLMQTLVHASDEFFDMGKFLIIGAFLASVFQTYIDRESIVALGSNDWAGPGVMMGFAYIMSLCSEADAFVASSFGNLFSTTSLLAFLVYGPMIDFKNTLLMLAYFKKRFVLLFMAVVTITVYLCIMVTQFWI</sequence>